<dbReference type="EMBL" id="VDLU01000001">
    <property type="protein sequence ID" value="TNJ29439.1"/>
    <property type="molecule type" value="Genomic_DNA"/>
</dbReference>
<dbReference type="Pfam" id="PF00069">
    <property type="entry name" value="Pkinase"/>
    <property type="match status" value="1"/>
</dbReference>
<dbReference type="Gene3D" id="3.30.200.20">
    <property type="entry name" value="Phosphorylase Kinase, domain 1"/>
    <property type="match status" value="1"/>
</dbReference>
<feature type="domain" description="Protein kinase" evidence="6">
    <location>
        <begin position="10"/>
        <end position="269"/>
    </location>
</feature>
<evidence type="ECO:0000256" key="3">
    <source>
        <dbReference type="ARBA" id="ARBA00022741"/>
    </source>
</evidence>
<dbReference type="GO" id="GO:0004674">
    <property type="term" value="F:protein serine/threonine kinase activity"/>
    <property type="evidence" value="ECO:0007669"/>
    <property type="project" value="UniProtKB-EC"/>
</dbReference>
<dbReference type="InterPro" id="IPR050660">
    <property type="entry name" value="NEK_Ser/Thr_kinase"/>
</dbReference>
<dbReference type="PANTHER" id="PTHR43671:SF13">
    <property type="entry name" value="SERINE_THREONINE-PROTEIN KINASE NEK2"/>
    <property type="match status" value="1"/>
</dbReference>
<dbReference type="PROSITE" id="PS50011">
    <property type="entry name" value="PROTEIN_KINASE_DOM"/>
    <property type="match status" value="1"/>
</dbReference>
<evidence type="ECO:0000256" key="1">
    <source>
        <dbReference type="ARBA" id="ARBA00012513"/>
    </source>
</evidence>
<evidence type="ECO:0000313" key="7">
    <source>
        <dbReference type="EMBL" id="TNJ29439.1"/>
    </source>
</evidence>
<protein>
    <recommendedName>
        <fullName evidence="1">non-specific serine/threonine protein kinase</fullName>
        <ecNumber evidence="1">2.7.11.1</ecNumber>
    </recommendedName>
</protein>
<evidence type="ECO:0000256" key="4">
    <source>
        <dbReference type="ARBA" id="ARBA00022777"/>
    </source>
</evidence>
<dbReference type="OrthoDB" id="5337378at2759"/>
<dbReference type="Proteomes" id="UP000315496">
    <property type="component" value="Chromosome 1"/>
</dbReference>
<gene>
    <name evidence="7" type="ORF">GMRT_10269</name>
</gene>
<evidence type="ECO:0000256" key="2">
    <source>
        <dbReference type="ARBA" id="ARBA00022679"/>
    </source>
</evidence>
<keyword evidence="5" id="KW-0067">ATP-binding</keyword>
<keyword evidence="8" id="KW-1185">Reference proteome</keyword>
<dbReference type="PANTHER" id="PTHR43671">
    <property type="entry name" value="SERINE/THREONINE-PROTEIN KINASE NEK"/>
    <property type="match status" value="1"/>
</dbReference>
<dbReference type="SMART" id="SM00220">
    <property type="entry name" value="S_TKc"/>
    <property type="match status" value="1"/>
</dbReference>
<evidence type="ECO:0000313" key="8">
    <source>
        <dbReference type="Proteomes" id="UP000315496"/>
    </source>
</evidence>
<dbReference type="AlphaFoldDB" id="A0A4Z1TA95"/>
<sequence>MADRRLEALYDIRSCSGDVPFGLLYTVVRKLDGKLFQMRAIEYSAYATRQLALLEQEVRLARCFKHPGLTRVVEVIHDTQARAYYLIQEHNASEGVIELINGLSKEPLPEGRIITAVEQLCEALAVMHETTYRFEDETANSSSVLFHGAINPTNLCLTDDGMIKLVTLGIGREVHTGWSILEHTPHKYRAYVAPELHESNTPTPSTDMWALGVLLYELCTGHSYRPHQVELPLNLADYPILSPILTQLLSPDPSKRLKSAALIGLLKSH</sequence>
<keyword evidence="2" id="KW-0808">Transferase</keyword>
<name>A0A4Z1TA95_GIAMU</name>
<dbReference type="InterPro" id="IPR000719">
    <property type="entry name" value="Prot_kinase_dom"/>
</dbReference>
<dbReference type="GO" id="GO:0005524">
    <property type="term" value="F:ATP binding"/>
    <property type="evidence" value="ECO:0007669"/>
    <property type="project" value="UniProtKB-KW"/>
</dbReference>
<organism evidence="7 8">
    <name type="scientific">Giardia muris</name>
    <dbReference type="NCBI Taxonomy" id="5742"/>
    <lineage>
        <taxon>Eukaryota</taxon>
        <taxon>Metamonada</taxon>
        <taxon>Diplomonadida</taxon>
        <taxon>Hexamitidae</taxon>
        <taxon>Giardiinae</taxon>
        <taxon>Giardia</taxon>
    </lineage>
</organism>
<dbReference type="EC" id="2.7.11.1" evidence="1"/>
<evidence type="ECO:0000256" key="5">
    <source>
        <dbReference type="ARBA" id="ARBA00022840"/>
    </source>
</evidence>
<reference evidence="7 8" key="1">
    <citation type="submission" date="2019-05" db="EMBL/GenBank/DDBJ databases">
        <title>The compact genome of Giardia muris reveals important steps in the evolution of intestinal protozoan parasites.</title>
        <authorList>
            <person name="Xu F."/>
            <person name="Jimenez-Gonzalez A."/>
            <person name="Einarsson E."/>
            <person name="Astvaldsson A."/>
            <person name="Peirasmaki D."/>
            <person name="Eckmann L."/>
            <person name="Andersson J.O."/>
            <person name="Svard S.G."/>
            <person name="Jerlstrom-Hultqvist J."/>
        </authorList>
    </citation>
    <scope>NUCLEOTIDE SEQUENCE [LARGE SCALE GENOMIC DNA]</scope>
    <source>
        <strain evidence="7 8">Roberts-Thomson</strain>
    </source>
</reference>
<dbReference type="Gene3D" id="1.10.510.10">
    <property type="entry name" value="Transferase(Phosphotransferase) domain 1"/>
    <property type="match status" value="1"/>
</dbReference>
<evidence type="ECO:0000259" key="6">
    <source>
        <dbReference type="PROSITE" id="PS50011"/>
    </source>
</evidence>
<proteinExistence type="predicted"/>
<keyword evidence="4 7" id="KW-0418">Kinase</keyword>
<dbReference type="InterPro" id="IPR011009">
    <property type="entry name" value="Kinase-like_dom_sf"/>
</dbReference>
<dbReference type="VEuPathDB" id="GiardiaDB:GMRT_10269"/>
<keyword evidence="3" id="KW-0547">Nucleotide-binding</keyword>
<comment type="caution">
    <text evidence="7">The sequence shown here is derived from an EMBL/GenBank/DDBJ whole genome shotgun (WGS) entry which is preliminary data.</text>
</comment>
<accession>A0A4Z1TA95</accession>
<dbReference type="SUPFAM" id="SSF56112">
    <property type="entry name" value="Protein kinase-like (PK-like)"/>
    <property type="match status" value="1"/>
</dbReference>